<dbReference type="AlphaFoldDB" id="A0AAX1EZQ2"/>
<feature type="transmembrane region" description="Helical" evidence="1">
    <location>
        <begin position="79"/>
        <end position="103"/>
    </location>
</feature>
<evidence type="ECO:0000313" key="4">
    <source>
        <dbReference type="Proteomes" id="UP000314901"/>
    </source>
</evidence>
<dbReference type="Proteomes" id="UP000314901">
    <property type="component" value="Chromosome"/>
</dbReference>
<dbReference type="PANTHER" id="PTHR45947:SF3">
    <property type="entry name" value="SULFOQUINOVOSYL TRANSFERASE SQD2"/>
    <property type="match status" value="1"/>
</dbReference>
<proteinExistence type="predicted"/>
<accession>A0AAX1EZQ2</accession>
<sequence length="410" mass="46824">MNNNILIVSQYFYPEHFIINDFAIALAEQGANISVLTSNPSYPAGSKYKKYKSYRFVIENYQGVTVYRIPSFPRVKNSFLSLSLTYLSFVFNASIFGFFLFLFKKIDCILVFAPSPITAAIPAIPLKFLKKATLFIWIQDLWPESVISSGYVKNNIFLRLLTGVVKLIYKQADLLLIQSKSFLPYVKKLTSTKMVYFPNSIKRLIYKEHSLPKKLRLILNTNFCIVYAGNVGFAQDLKTLVTAAELLAEHKMIKILIVGGGSDSLRIKKMIIEKKLKNIHFFNRLPFSSMAELFFFAKGLYIGLKDEKHLNVTIPGKFQAYLAASRPIIVSSSGLISRIVKKNKLGFVCDSSDSEKLASIILKLYNLNDTERFKVGERAYDFFQANYDMNFFAKKLLSLFTQISQKSKKR</sequence>
<keyword evidence="1" id="KW-0812">Transmembrane</keyword>
<feature type="domain" description="Glycosyl transferase family 1" evidence="2">
    <location>
        <begin position="221"/>
        <end position="380"/>
    </location>
</feature>
<dbReference type="Gene3D" id="3.40.50.2000">
    <property type="entry name" value="Glycogen Phosphorylase B"/>
    <property type="match status" value="2"/>
</dbReference>
<dbReference type="CDD" id="cd03794">
    <property type="entry name" value="GT4_WbuB-like"/>
    <property type="match status" value="1"/>
</dbReference>
<protein>
    <submittedName>
        <fullName evidence="3">Glycosyltransferase family 4 protein</fullName>
    </submittedName>
</protein>
<name>A0AAX1EZQ2_9PROT</name>
<keyword evidence="1" id="KW-0472">Membrane</keyword>
<evidence type="ECO:0000256" key="1">
    <source>
        <dbReference type="SAM" id="Phobius"/>
    </source>
</evidence>
<dbReference type="InterPro" id="IPR050194">
    <property type="entry name" value="Glycosyltransferase_grp1"/>
</dbReference>
<evidence type="ECO:0000259" key="2">
    <source>
        <dbReference type="Pfam" id="PF00534"/>
    </source>
</evidence>
<dbReference type="PANTHER" id="PTHR45947">
    <property type="entry name" value="SULFOQUINOVOSYL TRANSFERASE SQD2"/>
    <property type="match status" value="1"/>
</dbReference>
<feature type="transmembrane region" description="Helical" evidence="1">
    <location>
        <begin position="109"/>
        <end position="129"/>
    </location>
</feature>
<dbReference type="KEGG" id="muv:FIT94_04080"/>
<dbReference type="Pfam" id="PF00534">
    <property type="entry name" value="Glycos_transf_1"/>
    <property type="match status" value="1"/>
</dbReference>
<organism evidence="3 4">
    <name type="scientific">Candidatus Methylopumilus universalis</name>
    <dbReference type="NCBI Taxonomy" id="2588536"/>
    <lineage>
        <taxon>Bacteria</taxon>
        <taxon>Pseudomonadati</taxon>
        <taxon>Pseudomonadota</taxon>
        <taxon>Betaproteobacteria</taxon>
        <taxon>Nitrosomonadales</taxon>
        <taxon>Methylophilaceae</taxon>
        <taxon>Candidatus Methylopumilus</taxon>
    </lineage>
</organism>
<gene>
    <name evidence="3" type="ORF">FIT94_04080</name>
</gene>
<dbReference type="EMBL" id="CP040953">
    <property type="protein sequence ID" value="QDC41239.1"/>
    <property type="molecule type" value="Genomic_DNA"/>
</dbReference>
<dbReference type="RefSeq" id="WP_139867887.1">
    <property type="nucleotide sequence ID" value="NZ_CP040949.1"/>
</dbReference>
<reference evidence="3 4" key="1">
    <citation type="journal article" date="2019" name="ISME J.">
        <title>Evolution in action: habitat transition from sediment to the pelagial leads to genome streamlining in Methylophilaceae.</title>
        <authorList>
            <person name="Salcher M."/>
            <person name="Schaefle D."/>
            <person name="Kaspar M."/>
            <person name="Neuenschwander S.M."/>
            <person name="Ghai R."/>
        </authorList>
    </citation>
    <scope>NUCLEOTIDE SEQUENCE [LARGE SCALE GENOMIC DNA]</scope>
    <source>
        <strain evidence="3 4">MMS-RVI-51</strain>
    </source>
</reference>
<keyword evidence="1" id="KW-1133">Transmembrane helix</keyword>
<dbReference type="SUPFAM" id="SSF53756">
    <property type="entry name" value="UDP-Glycosyltransferase/glycogen phosphorylase"/>
    <property type="match status" value="1"/>
</dbReference>
<evidence type="ECO:0000313" key="3">
    <source>
        <dbReference type="EMBL" id="QDC41239.1"/>
    </source>
</evidence>
<dbReference type="InterPro" id="IPR001296">
    <property type="entry name" value="Glyco_trans_1"/>
</dbReference>
<dbReference type="GO" id="GO:0016758">
    <property type="term" value="F:hexosyltransferase activity"/>
    <property type="evidence" value="ECO:0007669"/>
    <property type="project" value="TreeGrafter"/>
</dbReference>
<dbReference type="GeneID" id="66285058"/>